<sequence>MATGIDTLDSINATFKQSNKIALIIDEAFKTNSKDRILNLFDELDNVPDMANYDKEAKKEFERLKASSQEIIKEFDEKNRANNIFGHARNQINKDFQGIYNELITNLNNAKDYETIKPLYKDLTDFIKDAILHHNNARRNSYSRYNITMNTDFLRPQEINAIKKENLKQQILDLLSKTTFSANAKSILPKIIYYNNSLRFNNKDLITNIDSIESSEFFNALCNIAKIDISSLKNAYKNSAKSTAYLTAEMEDINKRISRFITQEFNKLYKKNGSDIYEFNFALSQNQISLEIFTNEKKVVKELDLQSSGFQWFFNLFFGLLYGKGLQKDSIVIMDEPAHNLSVPSRKEFRDFLKSYGQDYGITFVVITHDPFLADIDYLDEIRIVQNLDSKNGVEIINDFSSIKSSDTDALRSIKKAFGVDSGILYNRKLRLIFVEGITDYNYLTIFKILLEREYLKSGNKESLNLAFLPIGGLGIKGEEEKILKGLCELHESPILLVDSDKAGAAIKECAKKLKLESLSIIELKEIDSKFKDIESCFDSKDLEAFNIAFGGDSKVDSKGGLNADSKLDSGDISKIDSKTIKGYKESHALKTAILNNKLKPSDTTKANFGKILEYLNDKL</sequence>
<dbReference type="InterPro" id="IPR027417">
    <property type="entry name" value="P-loop_NTPase"/>
</dbReference>
<dbReference type="Proteomes" id="UP000477070">
    <property type="component" value="Unassembled WGS sequence"/>
</dbReference>
<feature type="domain" description="ATPase AAA-type core" evidence="1">
    <location>
        <begin position="195"/>
        <end position="375"/>
    </location>
</feature>
<evidence type="ECO:0000313" key="3">
    <source>
        <dbReference type="EMBL" id="TLD95252.1"/>
    </source>
</evidence>
<gene>
    <name evidence="2" type="ORF">DCO61_09855</name>
    <name evidence="3" type="ORF">LS64_002510</name>
</gene>
<accession>A0A347VKD4</accession>
<evidence type="ECO:0000313" key="5">
    <source>
        <dbReference type="Proteomes" id="UP000477070"/>
    </source>
</evidence>
<dbReference type="Proteomes" id="UP000029714">
    <property type="component" value="Unassembled WGS sequence"/>
</dbReference>
<reference evidence="3 4" key="2">
    <citation type="journal article" date="2016" name="Infect. Immun.">
        <title>Helicobacter saguini, a Novel Helicobacter Isolated from Cotton-Top Tamarins with Ulcerative Colitis, Has Proinflammatory Properties and Induces Typhlocolitis and Dysplasia in Gnotobiotic IL-10-/- Mice.</title>
        <authorList>
            <person name="Shen Z."/>
            <person name="Mannion A."/>
            <person name="Whary M.T."/>
            <person name="Muthupalani S."/>
            <person name="Sheh A."/>
            <person name="Feng Y."/>
            <person name="Gong G."/>
            <person name="Vandamme P."/>
            <person name="Holcombe H.R."/>
            <person name="Paster B.J."/>
            <person name="Fox J.G."/>
        </authorList>
    </citation>
    <scope>NUCLEOTIDE SEQUENCE [LARGE SCALE GENOMIC DNA]</scope>
    <source>
        <strain evidence="3 4">MIT 97-6194</strain>
    </source>
</reference>
<dbReference type="GO" id="GO:0016887">
    <property type="term" value="F:ATP hydrolysis activity"/>
    <property type="evidence" value="ECO:0007669"/>
    <property type="project" value="InterPro"/>
</dbReference>
<evidence type="ECO:0000313" key="2">
    <source>
        <dbReference type="EMBL" id="MWV70297.1"/>
    </source>
</evidence>
<reference evidence="2 5" key="4">
    <citation type="submission" date="2019-12" db="EMBL/GenBank/DDBJ databases">
        <title>Multi-Generational Helicobacter saguini Isolates.</title>
        <authorList>
            <person name="Mannion A."/>
            <person name="Shen Z."/>
            <person name="Fox J.G."/>
        </authorList>
    </citation>
    <scope>NUCLEOTIDE SEQUENCE [LARGE SCALE GENOMIC DNA]</scope>
    <source>
        <strain evidence="2">16-048</strain>
        <strain evidence="5">16-048 (F4)</strain>
    </source>
</reference>
<dbReference type="RefSeq" id="WP_081948373.1">
    <property type="nucleotide sequence ID" value="NZ_JRMP02000003.1"/>
</dbReference>
<reference evidence="3 4" key="1">
    <citation type="journal article" date="2014" name="Genome Announc.">
        <title>Draft genome sequences of eight enterohepatic helicobacter species isolated from both laboratory and wild rodents.</title>
        <authorList>
            <person name="Sheh A."/>
            <person name="Shen Z."/>
            <person name="Fox J.G."/>
        </authorList>
    </citation>
    <scope>NUCLEOTIDE SEQUENCE [LARGE SCALE GENOMIC DNA]</scope>
    <source>
        <strain evidence="3 4">MIT 97-6194</strain>
    </source>
</reference>
<dbReference type="EMBL" id="QBIU01000002">
    <property type="protein sequence ID" value="MWV70297.1"/>
    <property type="molecule type" value="Genomic_DNA"/>
</dbReference>
<dbReference type="SUPFAM" id="SSF52540">
    <property type="entry name" value="P-loop containing nucleoside triphosphate hydrolases"/>
    <property type="match status" value="1"/>
</dbReference>
<comment type="caution">
    <text evidence="3">The sequence shown here is derived from an EMBL/GenBank/DDBJ whole genome shotgun (WGS) entry which is preliminary data.</text>
</comment>
<name>A0A347VKD4_9HELI</name>
<dbReference type="Gene3D" id="3.40.50.300">
    <property type="entry name" value="P-loop containing nucleotide triphosphate hydrolases"/>
    <property type="match status" value="1"/>
</dbReference>
<dbReference type="Pfam" id="PF13304">
    <property type="entry name" value="AAA_21"/>
    <property type="match status" value="1"/>
</dbReference>
<evidence type="ECO:0000259" key="1">
    <source>
        <dbReference type="Pfam" id="PF13304"/>
    </source>
</evidence>
<keyword evidence="4" id="KW-1185">Reference proteome</keyword>
<dbReference type="EMBL" id="JRMP02000003">
    <property type="protein sequence ID" value="TLD95252.1"/>
    <property type="molecule type" value="Genomic_DNA"/>
</dbReference>
<protein>
    <recommendedName>
        <fullName evidence="1">ATPase AAA-type core domain-containing protein</fullName>
    </recommendedName>
</protein>
<dbReference type="InterPro" id="IPR003959">
    <property type="entry name" value="ATPase_AAA_core"/>
</dbReference>
<dbReference type="AlphaFoldDB" id="A0A347VKD4"/>
<dbReference type="GO" id="GO:0005524">
    <property type="term" value="F:ATP binding"/>
    <property type="evidence" value="ECO:0007669"/>
    <property type="project" value="InterPro"/>
</dbReference>
<evidence type="ECO:0000313" key="4">
    <source>
        <dbReference type="Proteomes" id="UP000029714"/>
    </source>
</evidence>
<dbReference type="STRING" id="1548018.LS64_11665"/>
<organism evidence="3 4">
    <name type="scientific">Helicobacter saguini</name>
    <dbReference type="NCBI Taxonomy" id="1548018"/>
    <lineage>
        <taxon>Bacteria</taxon>
        <taxon>Pseudomonadati</taxon>
        <taxon>Campylobacterota</taxon>
        <taxon>Epsilonproteobacteria</taxon>
        <taxon>Campylobacterales</taxon>
        <taxon>Helicobacteraceae</taxon>
        <taxon>Helicobacter</taxon>
    </lineage>
</organism>
<reference evidence="3" key="3">
    <citation type="submission" date="2018-04" db="EMBL/GenBank/DDBJ databases">
        <authorList>
            <person name="Sheh A."/>
            <person name="Shen Z."/>
            <person name="Mannion A.J."/>
            <person name="Fox J.G."/>
        </authorList>
    </citation>
    <scope>NUCLEOTIDE SEQUENCE</scope>
    <source>
        <strain evidence="3">MIT 97-6194</strain>
    </source>
</reference>
<proteinExistence type="predicted"/>
<dbReference type="OrthoDB" id="304566at2"/>